<name>A0A9D4UEB0_ADICA</name>
<dbReference type="InterPro" id="IPR011992">
    <property type="entry name" value="EF-hand-dom_pair"/>
</dbReference>
<dbReference type="SUPFAM" id="SSF47473">
    <property type="entry name" value="EF-hand"/>
    <property type="match status" value="1"/>
</dbReference>
<dbReference type="InterPro" id="IPR044205">
    <property type="entry name" value="KIC/PBP1/KRP1"/>
</dbReference>
<evidence type="ECO:0000313" key="1">
    <source>
        <dbReference type="EMBL" id="KAI5065626.1"/>
    </source>
</evidence>
<keyword evidence="2" id="KW-1185">Reference proteome</keyword>
<dbReference type="GO" id="GO:0005509">
    <property type="term" value="F:calcium ion binding"/>
    <property type="evidence" value="ECO:0007669"/>
    <property type="project" value="InterPro"/>
</dbReference>
<proteinExistence type="predicted"/>
<accession>A0A9D4UEB0</accession>
<protein>
    <recommendedName>
        <fullName evidence="3">EF-hand domain-containing protein</fullName>
    </recommendedName>
</protein>
<dbReference type="EMBL" id="JABFUD020000019">
    <property type="protein sequence ID" value="KAI5065626.1"/>
    <property type="molecule type" value="Genomic_DNA"/>
</dbReference>
<dbReference type="PANTHER" id="PTHR47319:SF4">
    <property type="entry name" value="CALCIUM-BINDING PROTEIN KIC"/>
    <property type="match status" value="1"/>
</dbReference>
<reference evidence="1" key="1">
    <citation type="submission" date="2021-01" db="EMBL/GenBank/DDBJ databases">
        <title>Adiantum capillus-veneris genome.</title>
        <authorList>
            <person name="Fang Y."/>
            <person name="Liao Q."/>
        </authorList>
    </citation>
    <scope>NUCLEOTIDE SEQUENCE</scope>
    <source>
        <strain evidence="1">H3</strain>
        <tissue evidence="1">Leaf</tissue>
    </source>
</reference>
<sequence length="147" mass="16291">MDSLVNHGEAARESRSVTMCSGSLMGERAEEEEGGWYFWDLLPAMVERLGEEGLMQELAMGFEQLADARSGTITLDSLRREGRRLGLHMSDAQLQAMLRFGGGDSSRTDYEGSHHLDLHQFCVAILRSSPALLHLALHCLLLDCLSL</sequence>
<evidence type="ECO:0000313" key="2">
    <source>
        <dbReference type="Proteomes" id="UP000886520"/>
    </source>
</evidence>
<dbReference type="Gene3D" id="1.10.238.10">
    <property type="entry name" value="EF-hand"/>
    <property type="match status" value="1"/>
</dbReference>
<evidence type="ECO:0008006" key="3">
    <source>
        <dbReference type="Google" id="ProtNLM"/>
    </source>
</evidence>
<dbReference type="PANTHER" id="PTHR47319">
    <property type="entry name" value="CALCIUM-BINDING PROTEIN KIC"/>
    <property type="match status" value="1"/>
</dbReference>
<dbReference type="AlphaFoldDB" id="A0A9D4UEB0"/>
<dbReference type="Proteomes" id="UP000886520">
    <property type="component" value="Chromosome 19"/>
</dbReference>
<dbReference type="OrthoDB" id="343296at2759"/>
<gene>
    <name evidence="1" type="ORF">GOP47_0020321</name>
</gene>
<organism evidence="1 2">
    <name type="scientific">Adiantum capillus-veneris</name>
    <name type="common">Maidenhair fern</name>
    <dbReference type="NCBI Taxonomy" id="13818"/>
    <lineage>
        <taxon>Eukaryota</taxon>
        <taxon>Viridiplantae</taxon>
        <taxon>Streptophyta</taxon>
        <taxon>Embryophyta</taxon>
        <taxon>Tracheophyta</taxon>
        <taxon>Polypodiopsida</taxon>
        <taxon>Polypodiidae</taxon>
        <taxon>Polypodiales</taxon>
        <taxon>Pteridineae</taxon>
        <taxon>Pteridaceae</taxon>
        <taxon>Vittarioideae</taxon>
        <taxon>Adiantum</taxon>
    </lineage>
</organism>
<comment type="caution">
    <text evidence="1">The sequence shown here is derived from an EMBL/GenBank/DDBJ whole genome shotgun (WGS) entry which is preliminary data.</text>
</comment>